<feature type="non-terminal residue" evidence="2">
    <location>
        <position position="1"/>
    </location>
</feature>
<dbReference type="InterPro" id="IPR041635">
    <property type="entry name" value="Type_ISP_LLaBIII_C"/>
</dbReference>
<protein>
    <recommendedName>
        <fullName evidence="1">Type ISP restriction-modification enzyme LLaBIII C-terminal specificity domain-containing protein</fullName>
    </recommendedName>
</protein>
<reference evidence="2 3" key="2">
    <citation type="submission" date="2017-10" db="EMBL/GenBank/DDBJ databases">
        <title>Genome analyses suggest a sexual origin of heterokaryosis in a supposedly ancient asexual fungus.</title>
        <authorList>
            <person name="Corradi N."/>
            <person name="Sedzielewska K."/>
            <person name="Noel J."/>
            <person name="Charron P."/>
            <person name="Farinelli L."/>
            <person name="Marton T."/>
            <person name="Kruger M."/>
            <person name="Pelin A."/>
            <person name="Brachmann A."/>
            <person name="Corradi N."/>
        </authorList>
    </citation>
    <scope>NUCLEOTIDE SEQUENCE [LARGE SCALE GENOMIC DNA]</scope>
    <source>
        <strain evidence="2 3">A1</strain>
    </source>
</reference>
<name>A0A2N0QNB1_9GLOM</name>
<accession>A0A2N0QNB1</accession>
<gene>
    <name evidence="2" type="ORF">RhiirA1_481277</name>
</gene>
<reference evidence="2 3" key="1">
    <citation type="submission" date="2017-10" db="EMBL/GenBank/DDBJ databases">
        <title>Extensive intraspecific genome diversity in a model arbuscular mycorrhizal fungus.</title>
        <authorList>
            <person name="Chen E.C.H."/>
            <person name="Morin E."/>
            <person name="Baudet D."/>
            <person name="Noel J."/>
            <person name="Ndikumana S."/>
            <person name="Charron P."/>
            <person name="St-Onge C."/>
            <person name="Giorgi J."/>
            <person name="Grigoriev I.V."/>
            <person name="Roux C."/>
            <person name="Martin F.M."/>
            <person name="Corradi N."/>
        </authorList>
    </citation>
    <scope>NUCLEOTIDE SEQUENCE [LARGE SCALE GENOMIC DNA]</scope>
    <source>
        <strain evidence="2 3">A1</strain>
    </source>
</reference>
<evidence type="ECO:0000313" key="2">
    <source>
        <dbReference type="EMBL" id="PKC52534.1"/>
    </source>
</evidence>
<dbReference type="AlphaFoldDB" id="A0A2N0QNB1"/>
<sequence length="220" mass="25602">NIPNLHLQDSGQGFFEFNNSSDVLFEERSNISETIAKKLNINVKDVFYYVYGVLNSHEYKQKYSHDLKKELPRIPILKNKEQFIDVGKKLVDLHINYENVSPYNQLDIQYNSANPSYKVTKMKFPKKDIKDKIIFNSNITISNIPEKAYEYIVNGRSAIEWIMDQYQVKTDKNSGIVDDPNHYSKDEKYIFNLLLSIINVSVQTVELVNSLPPLEIESID</sequence>
<dbReference type="Pfam" id="PF18135">
    <property type="entry name" value="Type_ISP_C"/>
    <property type="match status" value="1"/>
</dbReference>
<comment type="caution">
    <text evidence="2">The sequence shown here is derived from an EMBL/GenBank/DDBJ whole genome shotgun (WGS) entry which is preliminary data.</text>
</comment>
<dbReference type="Proteomes" id="UP000232688">
    <property type="component" value="Unassembled WGS sequence"/>
</dbReference>
<proteinExistence type="predicted"/>
<evidence type="ECO:0000259" key="1">
    <source>
        <dbReference type="Pfam" id="PF18135"/>
    </source>
</evidence>
<dbReference type="EMBL" id="LLXH01005590">
    <property type="protein sequence ID" value="PKC52534.1"/>
    <property type="molecule type" value="Genomic_DNA"/>
</dbReference>
<feature type="domain" description="Type ISP restriction-modification enzyme LLaBIII C-terminal specificity" evidence="1">
    <location>
        <begin position="1"/>
        <end position="193"/>
    </location>
</feature>
<organism evidence="2 3">
    <name type="scientific">Rhizophagus irregularis</name>
    <dbReference type="NCBI Taxonomy" id="588596"/>
    <lineage>
        <taxon>Eukaryota</taxon>
        <taxon>Fungi</taxon>
        <taxon>Fungi incertae sedis</taxon>
        <taxon>Mucoromycota</taxon>
        <taxon>Glomeromycotina</taxon>
        <taxon>Glomeromycetes</taxon>
        <taxon>Glomerales</taxon>
        <taxon>Glomeraceae</taxon>
        <taxon>Rhizophagus</taxon>
    </lineage>
</organism>
<dbReference type="VEuPathDB" id="FungiDB:RhiirA1_481277"/>
<evidence type="ECO:0000313" key="3">
    <source>
        <dbReference type="Proteomes" id="UP000232688"/>
    </source>
</evidence>